<dbReference type="GO" id="GO:0050909">
    <property type="term" value="P:sensory perception of taste"/>
    <property type="evidence" value="ECO:0007669"/>
    <property type="project" value="InterPro"/>
</dbReference>
<feature type="transmembrane region" description="Helical" evidence="6">
    <location>
        <begin position="113"/>
        <end position="131"/>
    </location>
</feature>
<feature type="transmembrane region" description="Helical" evidence="6">
    <location>
        <begin position="151"/>
        <end position="167"/>
    </location>
</feature>
<reference evidence="7" key="1">
    <citation type="submission" date="2019-08" db="EMBL/GenBank/DDBJ databases">
        <title>The genome of the North American firefly Photinus pyralis.</title>
        <authorList>
            <consortium name="Photinus pyralis genome working group"/>
            <person name="Fallon T.R."/>
            <person name="Sander Lower S.E."/>
            <person name="Weng J.-K."/>
        </authorList>
    </citation>
    <scope>NUCLEOTIDE SEQUENCE</scope>
    <source>
        <strain evidence="7">TRF0915ILg1</strain>
        <tissue evidence="7">Whole body</tissue>
    </source>
</reference>
<evidence type="ECO:0000256" key="3">
    <source>
        <dbReference type="ARBA" id="ARBA00022692"/>
    </source>
</evidence>
<dbReference type="Pfam" id="PF08395">
    <property type="entry name" value="7tm_7"/>
    <property type="match status" value="1"/>
</dbReference>
<dbReference type="Proteomes" id="UP000801492">
    <property type="component" value="Unassembled WGS sequence"/>
</dbReference>
<accession>A0A8K0GDH8</accession>
<dbReference type="EMBL" id="VTPC01002065">
    <property type="protein sequence ID" value="KAF2900675.1"/>
    <property type="molecule type" value="Genomic_DNA"/>
</dbReference>
<gene>
    <name evidence="7" type="ORF">ILUMI_05511</name>
</gene>
<keyword evidence="2 6" id="KW-1003">Cell membrane</keyword>
<keyword evidence="3 6" id="KW-0812">Transmembrane</keyword>
<evidence type="ECO:0000256" key="6">
    <source>
        <dbReference type="RuleBase" id="RU363108"/>
    </source>
</evidence>
<feature type="transmembrane region" description="Helical" evidence="6">
    <location>
        <begin position="215"/>
        <end position="234"/>
    </location>
</feature>
<dbReference type="AlphaFoldDB" id="A0A8K0GDH8"/>
<keyword evidence="4 6" id="KW-1133">Transmembrane helix</keyword>
<sequence length="437" mass="50212">MVILGELSAVSSLFNFLNDIDEVVGSSMLLFKSIIVGLGKYAHTVGIFQCLLGSCLYKILFKKCLNKIKSVLVNYLEEEVKETPLEEDLRRLKALYKSLILNFYYFNNFMHPAILFLWLELMGILIINIYMTMKAYTHYMGDEIALDFRTYSNIVFVVYFVAVLEEVSKVKSYAVAVATFYGEITYLTSAFMTLYTEEKTSHTLMLFLNSILMVLYKYVHSMGIFQGLLSSCLYKTLFKKCLRKIESVLVNHLGIAQGRPNYDNQHVVLEDSSHDIGFEEKLKRLKCLYVSLVFNFNQLSSFSHPAFLLWWLELVGLFIIHFYMVMKAYGDSDIDQILLNLKTYYGVLFVVYYTAMADEVRKVNQDILSFLFKYPISKLSSTEAAQVEMLITTLTVRKPVLKASDIFTISTSLLASISGTVVTYVLVALQFHISWKM</sequence>
<evidence type="ECO:0000313" key="8">
    <source>
        <dbReference type="Proteomes" id="UP000801492"/>
    </source>
</evidence>
<dbReference type="OrthoDB" id="6759771at2759"/>
<evidence type="ECO:0000256" key="2">
    <source>
        <dbReference type="ARBA" id="ARBA00022475"/>
    </source>
</evidence>
<evidence type="ECO:0000256" key="4">
    <source>
        <dbReference type="ARBA" id="ARBA00022989"/>
    </source>
</evidence>
<name>A0A8K0GDH8_IGNLU</name>
<comment type="subcellular location">
    <subcellularLocation>
        <location evidence="1 6">Cell membrane</location>
        <topology evidence="1 6">Multi-pass membrane protein</topology>
    </subcellularLocation>
</comment>
<comment type="caution">
    <text evidence="7">The sequence shown here is derived from an EMBL/GenBank/DDBJ whole genome shotgun (WGS) entry which is preliminary data.</text>
</comment>
<feature type="transmembrane region" description="Helical" evidence="6">
    <location>
        <begin position="406"/>
        <end position="433"/>
    </location>
</feature>
<evidence type="ECO:0000313" key="7">
    <source>
        <dbReference type="EMBL" id="KAF2900675.1"/>
    </source>
</evidence>
<evidence type="ECO:0000256" key="1">
    <source>
        <dbReference type="ARBA" id="ARBA00004651"/>
    </source>
</evidence>
<organism evidence="7 8">
    <name type="scientific">Ignelater luminosus</name>
    <name type="common">Cucubano</name>
    <name type="synonym">Pyrophorus luminosus</name>
    <dbReference type="NCBI Taxonomy" id="2038154"/>
    <lineage>
        <taxon>Eukaryota</taxon>
        <taxon>Metazoa</taxon>
        <taxon>Ecdysozoa</taxon>
        <taxon>Arthropoda</taxon>
        <taxon>Hexapoda</taxon>
        <taxon>Insecta</taxon>
        <taxon>Pterygota</taxon>
        <taxon>Neoptera</taxon>
        <taxon>Endopterygota</taxon>
        <taxon>Coleoptera</taxon>
        <taxon>Polyphaga</taxon>
        <taxon>Elateriformia</taxon>
        <taxon>Elateroidea</taxon>
        <taxon>Elateridae</taxon>
        <taxon>Agrypninae</taxon>
        <taxon>Pyrophorini</taxon>
        <taxon>Ignelater</taxon>
    </lineage>
</organism>
<keyword evidence="6" id="KW-0675">Receptor</keyword>
<evidence type="ECO:0000256" key="5">
    <source>
        <dbReference type="ARBA" id="ARBA00023136"/>
    </source>
</evidence>
<dbReference type="GO" id="GO:0007165">
    <property type="term" value="P:signal transduction"/>
    <property type="evidence" value="ECO:0007669"/>
    <property type="project" value="UniProtKB-KW"/>
</dbReference>
<dbReference type="GO" id="GO:0005886">
    <property type="term" value="C:plasma membrane"/>
    <property type="evidence" value="ECO:0007669"/>
    <property type="project" value="UniProtKB-SubCell"/>
</dbReference>
<proteinExistence type="inferred from homology"/>
<feature type="transmembrane region" description="Helical" evidence="6">
    <location>
        <begin position="307"/>
        <end position="325"/>
    </location>
</feature>
<protein>
    <recommendedName>
        <fullName evidence="6">Gustatory receptor</fullName>
    </recommendedName>
</protein>
<keyword evidence="5 6" id="KW-0472">Membrane</keyword>
<comment type="function">
    <text evidence="6">Gustatory receptor which mediates acceptance or avoidance behavior, depending on its substrates.</text>
</comment>
<keyword evidence="6" id="KW-0807">Transducer</keyword>
<comment type="similarity">
    <text evidence="6">Belongs to the insect chemoreceptor superfamily. Gustatory receptor (GR) family.</text>
</comment>
<keyword evidence="8" id="KW-1185">Reference proteome</keyword>
<dbReference type="InterPro" id="IPR013604">
    <property type="entry name" value="7TM_chemorcpt"/>
</dbReference>
<feature type="transmembrane region" description="Helical" evidence="6">
    <location>
        <begin position="174"/>
        <end position="195"/>
    </location>
</feature>
<feature type="transmembrane region" description="Helical" evidence="6">
    <location>
        <begin position="337"/>
        <end position="355"/>
    </location>
</feature>